<name>A0A254N5B8_9BURK</name>
<organism evidence="3 4">
    <name type="scientific">Roseateles puraquae</name>
    <dbReference type="NCBI Taxonomy" id="431059"/>
    <lineage>
        <taxon>Bacteria</taxon>
        <taxon>Pseudomonadati</taxon>
        <taxon>Pseudomonadota</taxon>
        <taxon>Betaproteobacteria</taxon>
        <taxon>Burkholderiales</taxon>
        <taxon>Sphaerotilaceae</taxon>
        <taxon>Roseateles</taxon>
    </lineage>
</organism>
<keyword evidence="4" id="KW-1185">Reference proteome</keyword>
<dbReference type="RefSeq" id="WP_088485420.1">
    <property type="nucleotide sequence ID" value="NZ_NISI01000011.1"/>
</dbReference>
<dbReference type="Pfam" id="PF07589">
    <property type="entry name" value="PEP-CTERM"/>
    <property type="match status" value="1"/>
</dbReference>
<evidence type="ECO:0000313" key="3">
    <source>
        <dbReference type="EMBL" id="OWR02032.1"/>
    </source>
</evidence>
<dbReference type="EMBL" id="NISI01000011">
    <property type="protein sequence ID" value="OWR02032.1"/>
    <property type="molecule type" value="Genomic_DNA"/>
</dbReference>
<accession>A0A254N5B8</accession>
<reference evidence="3 4" key="1">
    <citation type="journal article" date="2007" name="Int. J. Syst. Evol. Microbiol.">
        <title>Description of Pelomonas aquatica sp. nov. and Pelomonas puraquae sp. nov., isolated from industrial and haemodialysis water.</title>
        <authorList>
            <person name="Gomila M."/>
            <person name="Bowien B."/>
            <person name="Falsen E."/>
            <person name="Moore E.R."/>
            <person name="Lalucat J."/>
        </authorList>
    </citation>
    <scope>NUCLEOTIDE SEQUENCE [LARGE SCALE GENOMIC DNA]</scope>
    <source>
        <strain evidence="3 4">CCUG 52769</strain>
    </source>
</reference>
<dbReference type="NCBIfam" id="TIGR02595">
    <property type="entry name" value="PEP_CTERM"/>
    <property type="match status" value="1"/>
</dbReference>
<sequence>MKLSRIAAALAALALAASAQAALVSTTLSNVVIGGTTYNVTFTQDDSGTTSFDDVFGAGTSPALTFENNVTGLVAANALRAAVEATGFDSAPGYSGTEVIGFNVVFGLTPTNYSFYTVRPDVEDNIDVGVSAEASALRSAGTPWSFVTFATVTETPLPEPGSLALVGLALAGLGFAGRRRA</sequence>
<keyword evidence="1" id="KW-0732">Signal</keyword>
<feature type="domain" description="Ice-binding protein C-terminal" evidence="2">
    <location>
        <begin position="158"/>
        <end position="180"/>
    </location>
</feature>
<feature type="signal peptide" evidence="1">
    <location>
        <begin position="1"/>
        <end position="21"/>
    </location>
</feature>
<dbReference type="InterPro" id="IPR013424">
    <property type="entry name" value="Ice-binding_C"/>
</dbReference>
<protein>
    <recommendedName>
        <fullName evidence="2">Ice-binding protein C-terminal domain-containing protein</fullName>
    </recommendedName>
</protein>
<evidence type="ECO:0000313" key="4">
    <source>
        <dbReference type="Proteomes" id="UP000197446"/>
    </source>
</evidence>
<evidence type="ECO:0000259" key="2">
    <source>
        <dbReference type="Pfam" id="PF07589"/>
    </source>
</evidence>
<feature type="chain" id="PRO_5012310015" description="Ice-binding protein C-terminal domain-containing protein" evidence="1">
    <location>
        <begin position="22"/>
        <end position="181"/>
    </location>
</feature>
<evidence type="ECO:0000256" key="1">
    <source>
        <dbReference type="SAM" id="SignalP"/>
    </source>
</evidence>
<gene>
    <name evidence="3" type="ORF">CDO81_22170</name>
</gene>
<dbReference type="AlphaFoldDB" id="A0A254N5B8"/>
<proteinExistence type="predicted"/>
<comment type="caution">
    <text evidence="3">The sequence shown here is derived from an EMBL/GenBank/DDBJ whole genome shotgun (WGS) entry which is preliminary data.</text>
</comment>
<dbReference type="Proteomes" id="UP000197446">
    <property type="component" value="Unassembled WGS sequence"/>
</dbReference>